<protein>
    <submittedName>
        <fullName evidence="2">Uncharacterized protein</fullName>
    </submittedName>
</protein>
<proteinExistence type="predicted"/>
<comment type="caution">
    <text evidence="2">The sequence shown here is derived from an EMBL/GenBank/DDBJ whole genome shotgun (WGS) entry which is preliminary data.</text>
</comment>
<sequence>MAGSYNHAVDERTGKLLNPDDLPRMVENLGDAYETIEEMYGMIWWLASRIDLLGPYPSTPAQTAEIVEDARVRYTAGLAASPGTDGELVHDGDD</sequence>
<gene>
    <name evidence="2" type="ORF">GCM10007170_15630</name>
</gene>
<reference evidence="3" key="1">
    <citation type="journal article" date="2019" name="Int. J. Syst. Evol. Microbiol.">
        <title>The Global Catalogue of Microorganisms (GCM) 10K type strain sequencing project: providing services to taxonomists for standard genome sequencing and annotation.</title>
        <authorList>
            <consortium name="The Broad Institute Genomics Platform"/>
            <consortium name="The Broad Institute Genome Sequencing Center for Infectious Disease"/>
            <person name="Wu L."/>
            <person name="Ma J."/>
        </authorList>
    </citation>
    <scope>NUCLEOTIDE SEQUENCE [LARGE SCALE GENOMIC DNA]</scope>
    <source>
        <strain evidence="3">CGMCC 1.12778</strain>
    </source>
</reference>
<dbReference type="EMBL" id="BMFW01000005">
    <property type="protein sequence ID" value="GGH93835.1"/>
    <property type="molecule type" value="Genomic_DNA"/>
</dbReference>
<evidence type="ECO:0000256" key="1">
    <source>
        <dbReference type="SAM" id="MobiDB-lite"/>
    </source>
</evidence>
<name>A0ABQ2AM45_9MICC</name>
<evidence type="ECO:0000313" key="2">
    <source>
        <dbReference type="EMBL" id="GGH93835.1"/>
    </source>
</evidence>
<feature type="region of interest" description="Disordered" evidence="1">
    <location>
        <begin position="1"/>
        <end position="20"/>
    </location>
</feature>
<organism evidence="2 3">
    <name type="scientific">Arthrobacter liuii</name>
    <dbReference type="NCBI Taxonomy" id="1476996"/>
    <lineage>
        <taxon>Bacteria</taxon>
        <taxon>Bacillati</taxon>
        <taxon>Actinomycetota</taxon>
        <taxon>Actinomycetes</taxon>
        <taxon>Micrococcales</taxon>
        <taxon>Micrococcaceae</taxon>
        <taxon>Arthrobacter</taxon>
    </lineage>
</organism>
<dbReference type="Proteomes" id="UP000643279">
    <property type="component" value="Unassembled WGS sequence"/>
</dbReference>
<evidence type="ECO:0000313" key="3">
    <source>
        <dbReference type="Proteomes" id="UP000643279"/>
    </source>
</evidence>
<keyword evidence="3" id="KW-1185">Reference proteome</keyword>
<dbReference type="RefSeq" id="WP_188571065.1">
    <property type="nucleotide sequence ID" value="NZ_BMFW01000005.1"/>
</dbReference>
<accession>A0ABQ2AM45</accession>